<dbReference type="NCBIfam" id="NF008841">
    <property type="entry name" value="PRK11883.1-1"/>
    <property type="match status" value="1"/>
</dbReference>
<keyword evidence="10 12" id="KW-0560">Oxidoreductase</keyword>
<dbReference type="InterPro" id="IPR004572">
    <property type="entry name" value="Protoporphyrinogen_oxidase"/>
</dbReference>
<name>A0ABY7UDD5_9CORY</name>
<keyword evidence="8 12" id="KW-0285">Flavoprotein</keyword>
<comment type="subcellular location">
    <subcellularLocation>
        <location evidence="12">Cytoplasm</location>
    </subcellularLocation>
</comment>
<dbReference type="InterPro" id="IPR050464">
    <property type="entry name" value="Zeta_carotene_desat/Oxidored"/>
</dbReference>
<dbReference type="Pfam" id="PF01593">
    <property type="entry name" value="Amino_oxidase"/>
    <property type="match status" value="1"/>
</dbReference>
<evidence type="ECO:0000256" key="4">
    <source>
        <dbReference type="ARBA" id="ARBA00004744"/>
    </source>
</evidence>
<evidence type="ECO:0000256" key="9">
    <source>
        <dbReference type="ARBA" id="ARBA00022827"/>
    </source>
</evidence>
<gene>
    <name evidence="14" type="primary">hemY</name>
    <name evidence="14" type="ORF">CIHUM_01430</name>
</gene>
<comment type="pathway">
    <text evidence="4 12">Porphyrin-containing compound metabolism; protoheme biosynthesis.</text>
</comment>
<dbReference type="EC" id="1.3.3.15" evidence="6 12"/>
<dbReference type="Gene3D" id="1.10.3110.10">
    <property type="entry name" value="protoporphyrinogen ix oxidase, domain 3"/>
    <property type="match status" value="1"/>
</dbReference>
<accession>A0ABY7UDD5</accession>
<feature type="domain" description="Amine oxidase" evidence="13">
    <location>
        <begin position="10"/>
        <end position="470"/>
    </location>
</feature>
<evidence type="ECO:0000256" key="12">
    <source>
        <dbReference type="RuleBase" id="RU364052"/>
    </source>
</evidence>
<dbReference type="SUPFAM" id="SSF51905">
    <property type="entry name" value="FAD/NAD(P)-binding domain"/>
    <property type="match status" value="1"/>
</dbReference>
<evidence type="ECO:0000256" key="6">
    <source>
        <dbReference type="ARBA" id="ARBA00012402"/>
    </source>
</evidence>
<dbReference type="Proteomes" id="UP001220577">
    <property type="component" value="Chromosome"/>
</dbReference>
<evidence type="ECO:0000256" key="11">
    <source>
        <dbReference type="ARBA" id="ARBA00023133"/>
    </source>
</evidence>
<dbReference type="RefSeq" id="WP_034997106.1">
    <property type="nucleotide sequence ID" value="NZ_CP063190.1"/>
</dbReference>
<keyword evidence="11 12" id="KW-0350">Heme biosynthesis</keyword>
<evidence type="ECO:0000256" key="10">
    <source>
        <dbReference type="ARBA" id="ARBA00023002"/>
    </source>
</evidence>
<dbReference type="InterPro" id="IPR002937">
    <property type="entry name" value="Amino_oxidase"/>
</dbReference>
<evidence type="ECO:0000313" key="14">
    <source>
        <dbReference type="EMBL" id="WCZ33733.1"/>
    </source>
</evidence>
<dbReference type="InterPro" id="IPR036188">
    <property type="entry name" value="FAD/NAD-bd_sf"/>
</dbReference>
<dbReference type="Gene3D" id="3.90.660.20">
    <property type="entry name" value="Protoporphyrinogen oxidase, mitochondrial, domain 2"/>
    <property type="match status" value="1"/>
</dbReference>
<evidence type="ECO:0000256" key="1">
    <source>
        <dbReference type="ARBA" id="ARBA00001755"/>
    </source>
</evidence>
<evidence type="ECO:0000256" key="5">
    <source>
        <dbReference type="ARBA" id="ARBA00008310"/>
    </source>
</evidence>
<organism evidence="14 15">
    <name type="scientific">Corynebacterium ihumii</name>
    <dbReference type="NCBI Taxonomy" id="1232427"/>
    <lineage>
        <taxon>Bacteria</taxon>
        <taxon>Bacillati</taxon>
        <taxon>Actinomycetota</taxon>
        <taxon>Actinomycetes</taxon>
        <taxon>Mycobacteriales</taxon>
        <taxon>Corynebacteriaceae</taxon>
        <taxon>Corynebacterium</taxon>
    </lineage>
</organism>
<dbReference type="EMBL" id="CP063190">
    <property type="protein sequence ID" value="WCZ33733.1"/>
    <property type="molecule type" value="Genomic_DNA"/>
</dbReference>
<evidence type="ECO:0000256" key="3">
    <source>
        <dbReference type="ARBA" id="ARBA00002185"/>
    </source>
</evidence>
<evidence type="ECO:0000256" key="7">
    <source>
        <dbReference type="ARBA" id="ARBA00019046"/>
    </source>
</evidence>
<evidence type="ECO:0000313" key="15">
    <source>
        <dbReference type="Proteomes" id="UP001220577"/>
    </source>
</evidence>
<sequence length="477" mass="50232">MNIAIIGAGLAGLTAAYELRSTGSARAGAEDDLKVDVYEATDRLGGKLHTVAFEAGPTDMGAEAFMARRQDAVDFFTELGLAGSLVEPSGLRSLVWVDGETRGLPTGGVMGIPSTSETVAHLVSEDTAQRIDTEADREGFAWEVGGDVNVGALVRERYGDEVVDNIVSSLLGGVYSCTADDLGVRATIPQLAEELDRLAAADADGKVHLSTAVANLERSRREMPTGQGAVFKTFRDGYQEVYETLAEKSGADIYIDAFISAIELEGSKYRLKGGEDTAYDHVILAVPAPTAALLLKEVAPEASGALKTVKLANSAVVGMRFATDEGLPQNSGVLVSTGAEDVHAKAFTFSSRKWPHLAERGGALVRASFGRFGDNVAITATEDDLVDWALDDLKTITGFDGRAAGLEEIYVQRWLGGLPRFDENHLATVAKVRSLLLDEPKASHISLTGAWAGGVGVPAVIADARAAAAAAVDKQKP</sequence>
<comment type="catalytic activity">
    <reaction evidence="1">
        <text>coproporphyrinogen III + 3 O2 = coproporphyrin III + 3 H2O2</text>
        <dbReference type="Rhea" id="RHEA:43436"/>
        <dbReference type="ChEBI" id="CHEBI:15379"/>
        <dbReference type="ChEBI" id="CHEBI:16240"/>
        <dbReference type="ChEBI" id="CHEBI:57309"/>
        <dbReference type="ChEBI" id="CHEBI:131725"/>
        <dbReference type="EC" id="1.3.3.15"/>
    </reaction>
    <physiologicalReaction direction="left-to-right" evidence="1">
        <dbReference type="Rhea" id="RHEA:43437"/>
    </physiologicalReaction>
</comment>
<keyword evidence="9 12" id="KW-0274">FAD</keyword>
<dbReference type="PANTHER" id="PTHR42923">
    <property type="entry name" value="PROTOPORPHYRINOGEN OXIDASE"/>
    <property type="match status" value="1"/>
</dbReference>
<proteinExistence type="inferred from homology"/>
<protein>
    <recommendedName>
        <fullName evidence="7 12">Coproporphyrinogen III oxidase</fullName>
        <ecNumber evidence="6 12">1.3.3.15</ecNumber>
    </recommendedName>
</protein>
<evidence type="ECO:0000256" key="8">
    <source>
        <dbReference type="ARBA" id="ARBA00022630"/>
    </source>
</evidence>
<reference evidence="14 15" key="1">
    <citation type="submission" date="2020-10" db="EMBL/GenBank/DDBJ databases">
        <title>Complete genome sequence of Corynebacterium ihumii DSM 45751.</title>
        <authorList>
            <person name="Ruckert C."/>
            <person name="Albersmeier A."/>
            <person name="Busche T."/>
            <person name="Jaenicke S."/>
            <person name="Winkler A."/>
            <person name="Friethjonsson O.H."/>
            <person name="Hreggviethsson G.O."/>
            <person name="Lambert C."/>
            <person name="Badcock D."/>
            <person name="Bernaerts K."/>
            <person name="Anne J."/>
            <person name="Economou A."/>
            <person name="Kalinowski J."/>
        </authorList>
    </citation>
    <scope>NUCLEOTIDE SEQUENCE [LARGE SCALE GENOMIC DNA]</scope>
    <source>
        <strain evidence="14 15">DSM 45751</strain>
    </source>
</reference>
<comment type="similarity">
    <text evidence="5 12">Belongs to the protoporphyrinogen/coproporphyrinogen oxidase family. Coproporphyrinogen III oxidase subfamily.</text>
</comment>
<keyword evidence="15" id="KW-1185">Reference proteome</keyword>
<dbReference type="Gene3D" id="3.50.50.60">
    <property type="entry name" value="FAD/NAD(P)-binding domain"/>
    <property type="match status" value="1"/>
</dbReference>
<evidence type="ECO:0000256" key="2">
    <source>
        <dbReference type="ARBA" id="ARBA00001974"/>
    </source>
</evidence>
<evidence type="ECO:0000259" key="13">
    <source>
        <dbReference type="Pfam" id="PF01593"/>
    </source>
</evidence>
<comment type="cofactor">
    <cofactor evidence="2 12">
        <name>FAD</name>
        <dbReference type="ChEBI" id="CHEBI:57692"/>
    </cofactor>
</comment>
<keyword evidence="12" id="KW-0963">Cytoplasm</keyword>
<dbReference type="GO" id="GO:0004729">
    <property type="term" value="F:oxygen-dependent protoporphyrinogen oxidase activity"/>
    <property type="evidence" value="ECO:0007669"/>
    <property type="project" value="UniProtKB-EC"/>
</dbReference>
<comment type="function">
    <text evidence="3 12">Involved in coproporphyrin-dependent heme b biosynthesis. Catalyzes the oxidation of coproporphyrinogen III to coproporphyrin III.</text>
</comment>
<dbReference type="PANTHER" id="PTHR42923:SF3">
    <property type="entry name" value="PROTOPORPHYRINOGEN OXIDASE"/>
    <property type="match status" value="1"/>
</dbReference>
<dbReference type="SUPFAM" id="SSF54373">
    <property type="entry name" value="FAD-linked reductases, C-terminal domain"/>
    <property type="match status" value="1"/>
</dbReference>
<dbReference type="NCBIfam" id="TIGR00562">
    <property type="entry name" value="proto_IX_ox"/>
    <property type="match status" value="1"/>
</dbReference>